<evidence type="ECO:0000313" key="3">
    <source>
        <dbReference type="EMBL" id="KAF2030011.1"/>
    </source>
</evidence>
<dbReference type="FunFam" id="3.30.1360.180:FF:000003">
    <property type="entry name" value="Type I phosphodiesterase/nucleotide pyrophosphatase family protein"/>
    <property type="match status" value="1"/>
</dbReference>
<feature type="compositionally biased region" description="Acidic residues" evidence="1">
    <location>
        <begin position="43"/>
        <end position="54"/>
    </location>
</feature>
<accession>A0A9P4H845</accession>
<keyword evidence="2" id="KW-0472">Membrane</keyword>
<keyword evidence="2" id="KW-0812">Transmembrane</keyword>
<dbReference type="OrthoDB" id="415411at2759"/>
<feature type="compositionally biased region" description="Basic and acidic residues" evidence="1">
    <location>
        <begin position="669"/>
        <end position="679"/>
    </location>
</feature>
<comment type="caution">
    <text evidence="3">The sequence shown here is derived from an EMBL/GenBank/DDBJ whole genome shotgun (WGS) entry which is preliminary data.</text>
</comment>
<feature type="region of interest" description="Disordered" evidence="1">
    <location>
        <begin position="699"/>
        <end position="718"/>
    </location>
</feature>
<dbReference type="CDD" id="cd16018">
    <property type="entry name" value="Enpp"/>
    <property type="match status" value="1"/>
</dbReference>
<dbReference type="PANTHER" id="PTHR10151:SF120">
    <property type="entry name" value="BIS(5'-ADENOSYL)-TRIPHOSPHATASE"/>
    <property type="match status" value="1"/>
</dbReference>
<dbReference type="GO" id="GO:0009141">
    <property type="term" value="P:nucleoside triphosphate metabolic process"/>
    <property type="evidence" value="ECO:0007669"/>
    <property type="project" value="TreeGrafter"/>
</dbReference>
<proteinExistence type="predicted"/>
<dbReference type="Gene3D" id="3.30.1360.180">
    <property type="match status" value="1"/>
</dbReference>
<feature type="region of interest" description="Disordered" evidence="1">
    <location>
        <begin position="640"/>
        <end position="679"/>
    </location>
</feature>
<dbReference type="PANTHER" id="PTHR10151">
    <property type="entry name" value="ECTONUCLEOTIDE PYROPHOSPHATASE/PHOSPHODIESTERASE"/>
    <property type="match status" value="1"/>
</dbReference>
<keyword evidence="4" id="KW-1185">Reference proteome</keyword>
<sequence length="718" mass="80216">MSPRSHDEPRRRASSDVSADEGTLYDPETDDEGYDGRASGELLDNDQDILDSEDERDRLLTQKEGLKGIFGKQGVKIGKLSRKAEAKEGKRGQNEETSALMYEMEEGIGHSSPSLRSRRSSESDEQRLLALKSQRKACHLSFSFRARIWRKVCIYISIVVLFVVLLTATYRLSTPKDIKDAAAMVSNGTSLFAPTTILISLDGFRADFLDRNLTPTLNQFIQEGISPKYMLPSFPSVTFPNHYTMATGMYPEAHGVVGNTFWDPALEKEFYYTDPERSLQPFWWGGEPIWVTAEKQMVRAAVHMWPGSEAHIEDQEVAYIDKYNGSELLPVKTNRILDLLDVRGPKDIGAKATTPRPQLIAAYVPNVDSDGHRYGPNSTEIRQTIANADSMLGGILKGLQERNLTNIVNVVVVSDHGMATTDSSRLVQLEDLIDPAELSHIDGWPLYGLRPKNPSDLHRLYDQVKERTKDNPNVEVYLRDESMPERYHFSKNDRIAPLWIIPKAGWAIVTKDEYDVEEGRKKGEVYHPRGIHGYDHEHPLMRAIFVARGPAFPHAPGSRMEPFQNIELYNIICDSINLTPAPNNGTLRLPLKPSGHHNDSTTPDETPDDPATHTLPNQPFDTPVLATMSASVGTISSIASGLEDTSPSLSNEDEVPVRPTPPSVTGAEQPKESGKEDEKWWEWLTHKAEEVEEWVEEFVNEHVGGKGGENKGGDGKGE</sequence>
<keyword evidence="2" id="KW-1133">Transmembrane helix</keyword>
<dbReference type="SUPFAM" id="SSF53649">
    <property type="entry name" value="Alkaline phosphatase-like"/>
    <property type="match status" value="1"/>
</dbReference>
<dbReference type="Proteomes" id="UP000799777">
    <property type="component" value="Unassembled WGS sequence"/>
</dbReference>
<dbReference type="GO" id="GO:0047429">
    <property type="term" value="F:nucleoside triphosphate diphosphatase activity"/>
    <property type="evidence" value="ECO:0007669"/>
    <property type="project" value="TreeGrafter"/>
</dbReference>
<dbReference type="InterPro" id="IPR002591">
    <property type="entry name" value="Phosphodiest/P_Trfase"/>
</dbReference>
<gene>
    <name evidence="3" type="ORF">EK21DRAFT_66529</name>
</gene>
<dbReference type="AlphaFoldDB" id="A0A9P4H845"/>
<dbReference type="InterPro" id="IPR017850">
    <property type="entry name" value="Alkaline_phosphatase_core_sf"/>
</dbReference>
<feature type="transmembrane region" description="Helical" evidence="2">
    <location>
        <begin position="152"/>
        <end position="170"/>
    </location>
</feature>
<reference evidence="3" key="1">
    <citation type="journal article" date="2020" name="Stud. Mycol.">
        <title>101 Dothideomycetes genomes: a test case for predicting lifestyles and emergence of pathogens.</title>
        <authorList>
            <person name="Haridas S."/>
            <person name="Albert R."/>
            <person name="Binder M."/>
            <person name="Bloem J."/>
            <person name="Labutti K."/>
            <person name="Salamov A."/>
            <person name="Andreopoulos B."/>
            <person name="Baker S."/>
            <person name="Barry K."/>
            <person name="Bills G."/>
            <person name="Bluhm B."/>
            <person name="Cannon C."/>
            <person name="Castanera R."/>
            <person name="Culley D."/>
            <person name="Daum C."/>
            <person name="Ezra D."/>
            <person name="Gonzalez J."/>
            <person name="Henrissat B."/>
            <person name="Kuo A."/>
            <person name="Liang C."/>
            <person name="Lipzen A."/>
            <person name="Lutzoni F."/>
            <person name="Magnuson J."/>
            <person name="Mondo S."/>
            <person name="Nolan M."/>
            <person name="Ohm R."/>
            <person name="Pangilinan J."/>
            <person name="Park H.-J."/>
            <person name="Ramirez L."/>
            <person name="Alfaro M."/>
            <person name="Sun H."/>
            <person name="Tritt A."/>
            <person name="Yoshinaga Y."/>
            <person name="Zwiers L.-H."/>
            <person name="Turgeon B."/>
            <person name="Goodwin S."/>
            <person name="Spatafora J."/>
            <person name="Crous P."/>
            <person name="Grigoriev I."/>
        </authorList>
    </citation>
    <scope>NUCLEOTIDE SEQUENCE</scope>
    <source>
        <strain evidence="3">CBS 110217</strain>
    </source>
</reference>
<evidence type="ECO:0000256" key="1">
    <source>
        <dbReference type="SAM" id="MobiDB-lite"/>
    </source>
</evidence>
<name>A0A9P4H845_9PLEO</name>
<organism evidence="3 4">
    <name type="scientific">Setomelanomma holmii</name>
    <dbReference type="NCBI Taxonomy" id="210430"/>
    <lineage>
        <taxon>Eukaryota</taxon>
        <taxon>Fungi</taxon>
        <taxon>Dikarya</taxon>
        <taxon>Ascomycota</taxon>
        <taxon>Pezizomycotina</taxon>
        <taxon>Dothideomycetes</taxon>
        <taxon>Pleosporomycetidae</taxon>
        <taxon>Pleosporales</taxon>
        <taxon>Pleosporineae</taxon>
        <taxon>Phaeosphaeriaceae</taxon>
        <taxon>Setomelanomma</taxon>
    </lineage>
</organism>
<feature type="region of interest" description="Disordered" evidence="1">
    <location>
        <begin position="584"/>
        <end position="623"/>
    </location>
</feature>
<feature type="compositionally biased region" description="Polar residues" evidence="1">
    <location>
        <begin position="640"/>
        <end position="650"/>
    </location>
</feature>
<protein>
    <submittedName>
        <fullName evidence="3">Phosphodiest-domain-containing protein</fullName>
    </submittedName>
</protein>
<evidence type="ECO:0000313" key="4">
    <source>
        <dbReference type="Proteomes" id="UP000799777"/>
    </source>
</evidence>
<dbReference type="EMBL" id="ML978194">
    <property type="protein sequence ID" value="KAF2030011.1"/>
    <property type="molecule type" value="Genomic_DNA"/>
</dbReference>
<dbReference type="Pfam" id="PF01663">
    <property type="entry name" value="Phosphodiest"/>
    <property type="match status" value="1"/>
</dbReference>
<feature type="region of interest" description="Disordered" evidence="1">
    <location>
        <begin position="1"/>
        <end position="57"/>
    </location>
</feature>
<feature type="compositionally biased region" description="Basic and acidic residues" evidence="1">
    <location>
        <begin position="1"/>
        <end position="14"/>
    </location>
</feature>
<dbReference type="GO" id="GO:0017111">
    <property type="term" value="F:ribonucleoside triphosphate phosphatase activity"/>
    <property type="evidence" value="ECO:0007669"/>
    <property type="project" value="TreeGrafter"/>
</dbReference>
<evidence type="ECO:0000256" key="2">
    <source>
        <dbReference type="SAM" id="Phobius"/>
    </source>
</evidence>
<dbReference type="Gene3D" id="3.40.720.10">
    <property type="entry name" value="Alkaline Phosphatase, subunit A"/>
    <property type="match status" value="1"/>
</dbReference>